<keyword evidence="4" id="KW-1003">Cell membrane</keyword>
<evidence type="ECO:0000313" key="12">
    <source>
        <dbReference type="Proteomes" id="UP001054820"/>
    </source>
</evidence>
<evidence type="ECO:0000259" key="10">
    <source>
        <dbReference type="Pfam" id="PF12704"/>
    </source>
</evidence>
<evidence type="ECO:0000256" key="7">
    <source>
        <dbReference type="ARBA" id="ARBA00023136"/>
    </source>
</evidence>
<dbReference type="InterPro" id="IPR003838">
    <property type="entry name" value="ABC3_permease_C"/>
</dbReference>
<dbReference type="NCBIfam" id="TIGR02212">
    <property type="entry name" value="lolCE"/>
    <property type="match status" value="1"/>
</dbReference>
<accession>A0ABM7MD80</accession>
<evidence type="ECO:0000256" key="2">
    <source>
        <dbReference type="ARBA" id="ARBA00005236"/>
    </source>
</evidence>
<feature type="transmembrane region" description="Helical" evidence="8">
    <location>
        <begin position="383"/>
        <end position="401"/>
    </location>
</feature>
<proteinExistence type="inferred from homology"/>
<feature type="transmembrane region" description="Helical" evidence="8">
    <location>
        <begin position="275"/>
        <end position="297"/>
    </location>
</feature>
<dbReference type="RefSeq" id="WP_237264409.1">
    <property type="nucleotide sequence ID" value="NZ_AP024202.1"/>
</dbReference>
<keyword evidence="11" id="KW-0449">Lipoprotein</keyword>
<comment type="similarity">
    <text evidence="2">Belongs to the ABC-4 integral membrane protein family. LolC/E subfamily.</text>
</comment>
<dbReference type="InterPro" id="IPR025857">
    <property type="entry name" value="MacB_PCD"/>
</dbReference>
<dbReference type="PANTHER" id="PTHR30489:SF0">
    <property type="entry name" value="LIPOPROTEIN-RELEASING SYSTEM TRANSMEMBRANE PROTEIN LOLE"/>
    <property type="match status" value="1"/>
</dbReference>
<feature type="transmembrane region" description="Helical" evidence="8">
    <location>
        <begin position="23"/>
        <end position="49"/>
    </location>
</feature>
<evidence type="ECO:0000313" key="11">
    <source>
        <dbReference type="EMBL" id="BCN93320.1"/>
    </source>
</evidence>
<dbReference type="Proteomes" id="UP001054820">
    <property type="component" value="Chromosome"/>
</dbReference>
<keyword evidence="7 8" id="KW-0472">Membrane</keyword>
<evidence type="ECO:0000256" key="1">
    <source>
        <dbReference type="ARBA" id="ARBA00004651"/>
    </source>
</evidence>
<keyword evidence="5 8" id="KW-0812">Transmembrane</keyword>
<dbReference type="Pfam" id="PF02687">
    <property type="entry name" value="FtsX"/>
    <property type="match status" value="1"/>
</dbReference>
<dbReference type="EMBL" id="AP024202">
    <property type="protein sequence ID" value="BCN93320.1"/>
    <property type="molecule type" value="Genomic_DNA"/>
</dbReference>
<keyword evidence="12" id="KW-1185">Reference proteome</keyword>
<name>A0ABM7MD80_9GAMM</name>
<feature type="domain" description="ABC3 transporter permease C-terminal" evidence="9">
    <location>
        <begin position="276"/>
        <end position="409"/>
    </location>
</feature>
<evidence type="ECO:0000256" key="5">
    <source>
        <dbReference type="ARBA" id="ARBA00022692"/>
    </source>
</evidence>
<sequence>MIKLPYELLLGLRYTRAKRRNGFISFISLSSMIGIALGVTALITVLSIMNGFQEELRDRILGMTAHMTINERTDRLDDWQTLYNQVINQPHVVGAAPNIMEQGMLTSGNKVNGVGIRGILPEFEGQVADIGGKMLFGSLSDLQPKQYHIILGSELALSLGVSIGDKVTLIAPQGSVSPVGVVPRIKRFTVTGIFEAGMHEYDSGLALVHIDDAKKVFKYGDSVGALQLKLDDLFNVGEVKSELAHVVGRILYMRDWRQQHSNFFKAIEMEKRMMFIVLTLIIMVAAFNIVSTMVMVVTDKQSDIAVLRTIGATPMSIQLVFIIQGLVIGMLGVILGLIGGLSLALNIDVIVPFIEQLLGFKFFPPDVYYISSVPSKLVWSDVWYITGLAFLLTLLATLYPARKASKVNPAEALRYE</sequence>
<comment type="subcellular location">
    <subcellularLocation>
        <location evidence="1">Cell membrane</location>
        <topology evidence="1">Multi-pass membrane protein</topology>
    </subcellularLocation>
</comment>
<organism evidence="11 12">
    <name type="scientific">Thiomicrorhabdus immobilis</name>
    <dbReference type="NCBI Taxonomy" id="2791037"/>
    <lineage>
        <taxon>Bacteria</taxon>
        <taxon>Pseudomonadati</taxon>
        <taxon>Pseudomonadota</taxon>
        <taxon>Gammaproteobacteria</taxon>
        <taxon>Thiotrichales</taxon>
        <taxon>Piscirickettsiaceae</taxon>
        <taxon>Thiomicrorhabdus</taxon>
    </lineage>
</organism>
<protein>
    <submittedName>
        <fullName evidence="11">Lipoprotein releasing system protein</fullName>
    </submittedName>
</protein>
<dbReference type="InterPro" id="IPR011925">
    <property type="entry name" value="LolCE_TM"/>
</dbReference>
<keyword evidence="6 8" id="KW-1133">Transmembrane helix</keyword>
<gene>
    <name evidence="11" type="ORF">THMIRHAM_11050</name>
</gene>
<dbReference type="PANTHER" id="PTHR30489">
    <property type="entry name" value="LIPOPROTEIN-RELEASING SYSTEM TRANSMEMBRANE PROTEIN LOLE"/>
    <property type="match status" value="1"/>
</dbReference>
<evidence type="ECO:0000256" key="3">
    <source>
        <dbReference type="ARBA" id="ARBA00022448"/>
    </source>
</evidence>
<feature type="transmembrane region" description="Helical" evidence="8">
    <location>
        <begin position="317"/>
        <end position="338"/>
    </location>
</feature>
<evidence type="ECO:0000256" key="4">
    <source>
        <dbReference type="ARBA" id="ARBA00022475"/>
    </source>
</evidence>
<reference evidence="11" key="1">
    <citation type="journal article" date="2022" name="Arch. Microbiol.">
        <title>Thiomicrorhabdus immobilis sp. nov., a mesophilic sulfur-oxidizing bacterium isolated from sediment of a brackish lake in northern Japan.</title>
        <authorList>
            <person name="Kojima H."/>
            <person name="Mochizuki J."/>
            <person name="Kanda M."/>
            <person name="Watanabe T."/>
            <person name="Fukui M."/>
        </authorList>
    </citation>
    <scope>NUCLEOTIDE SEQUENCE</scope>
    <source>
        <strain evidence="11">Am19</strain>
    </source>
</reference>
<dbReference type="Pfam" id="PF12704">
    <property type="entry name" value="MacB_PCD"/>
    <property type="match status" value="1"/>
</dbReference>
<keyword evidence="3" id="KW-0813">Transport</keyword>
<dbReference type="InterPro" id="IPR051447">
    <property type="entry name" value="Lipoprotein-release_system"/>
</dbReference>
<evidence type="ECO:0000256" key="8">
    <source>
        <dbReference type="SAM" id="Phobius"/>
    </source>
</evidence>
<evidence type="ECO:0000256" key="6">
    <source>
        <dbReference type="ARBA" id="ARBA00022989"/>
    </source>
</evidence>
<feature type="domain" description="MacB-like periplasmic core" evidence="10">
    <location>
        <begin position="30"/>
        <end position="244"/>
    </location>
</feature>
<evidence type="ECO:0000259" key="9">
    <source>
        <dbReference type="Pfam" id="PF02687"/>
    </source>
</evidence>